<name>A0ABQ4BH73_9ACTN</name>
<comment type="caution">
    <text evidence="1">The sequence shown here is derived from an EMBL/GenBank/DDBJ whole genome shotgun (WGS) entry which is preliminary data.</text>
</comment>
<proteinExistence type="predicted"/>
<keyword evidence="2" id="KW-1185">Reference proteome</keyword>
<organism evidence="1 2">
    <name type="scientific">Actinoplanes palleronii</name>
    <dbReference type="NCBI Taxonomy" id="113570"/>
    <lineage>
        <taxon>Bacteria</taxon>
        <taxon>Bacillati</taxon>
        <taxon>Actinomycetota</taxon>
        <taxon>Actinomycetes</taxon>
        <taxon>Micromonosporales</taxon>
        <taxon>Micromonosporaceae</taxon>
        <taxon>Actinoplanes</taxon>
    </lineage>
</organism>
<gene>
    <name evidence="1" type="ORF">Apa02nite_061320</name>
</gene>
<evidence type="ECO:0000313" key="1">
    <source>
        <dbReference type="EMBL" id="GIE70024.1"/>
    </source>
</evidence>
<reference evidence="1 2" key="1">
    <citation type="submission" date="2021-01" db="EMBL/GenBank/DDBJ databases">
        <title>Whole genome shotgun sequence of Actinoplanes palleronii NBRC 14916.</title>
        <authorList>
            <person name="Komaki H."/>
            <person name="Tamura T."/>
        </authorList>
    </citation>
    <scope>NUCLEOTIDE SEQUENCE [LARGE SCALE GENOMIC DNA]</scope>
    <source>
        <strain evidence="1 2">NBRC 14916</strain>
    </source>
</reference>
<dbReference type="RefSeq" id="WP_203828119.1">
    <property type="nucleotide sequence ID" value="NZ_BAAATY010000025.1"/>
</dbReference>
<evidence type="ECO:0000313" key="2">
    <source>
        <dbReference type="Proteomes" id="UP000624709"/>
    </source>
</evidence>
<accession>A0ABQ4BH73</accession>
<dbReference type="EMBL" id="BOMS01000094">
    <property type="protein sequence ID" value="GIE70024.1"/>
    <property type="molecule type" value="Genomic_DNA"/>
</dbReference>
<protein>
    <submittedName>
        <fullName evidence="1">Uncharacterized protein</fullName>
    </submittedName>
</protein>
<dbReference type="Proteomes" id="UP000624709">
    <property type="component" value="Unassembled WGS sequence"/>
</dbReference>
<sequence length="116" mass="12891">MEEALHNSRMLGLLDQILHDPRTTLRVIEIAGRGIAAEARCHLSMPADDKRPNNEPQDVVVRRAQALADRVEEVCAIEDDLAAAWHRRRAETIDEASFGKALLAAVERLEAWQAGS</sequence>